<evidence type="ECO:0000313" key="2">
    <source>
        <dbReference type="EMBL" id="MBX04602.1"/>
    </source>
</evidence>
<organism evidence="2">
    <name type="scientific">Rhizophora mucronata</name>
    <name type="common">Asiatic mangrove</name>
    <dbReference type="NCBI Taxonomy" id="61149"/>
    <lineage>
        <taxon>Eukaryota</taxon>
        <taxon>Viridiplantae</taxon>
        <taxon>Streptophyta</taxon>
        <taxon>Embryophyta</taxon>
        <taxon>Tracheophyta</taxon>
        <taxon>Spermatophyta</taxon>
        <taxon>Magnoliopsida</taxon>
        <taxon>eudicotyledons</taxon>
        <taxon>Gunneridae</taxon>
        <taxon>Pentapetalae</taxon>
        <taxon>rosids</taxon>
        <taxon>fabids</taxon>
        <taxon>Malpighiales</taxon>
        <taxon>Rhizophoraceae</taxon>
        <taxon>Rhizophora</taxon>
    </lineage>
</organism>
<keyword evidence="2" id="KW-0689">Ribosomal protein</keyword>
<dbReference type="GO" id="GO:0005840">
    <property type="term" value="C:ribosome"/>
    <property type="evidence" value="ECO:0007669"/>
    <property type="project" value="UniProtKB-KW"/>
</dbReference>
<reference evidence="2" key="1">
    <citation type="submission" date="2018-02" db="EMBL/GenBank/DDBJ databases">
        <title>Rhizophora mucronata_Transcriptome.</title>
        <authorList>
            <person name="Meera S.P."/>
            <person name="Sreeshan A."/>
            <person name="Augustine A."/>
        </authorList>
    </citation>
    <scope>NUCLEOTIDE SEQUENCE</scope>
    <source>
        <tissue evidence="2">Leaf</tissue>
    </source>
</reference>
<dbReference type="EMBL" id="GGEC01024118">
    <property type="protein sequence ID" value="MBX04602.1"/>
    <property type="molecule type" value="Transcribed_RNA"/>
</dbReference>
<proteinExistence type="predicted"/>
<evidence type="ECO:0000256" key="1">
    <source>
        <dbReference type="SAM" id="MobiDB-lite"/>
    </source>
</evidence>
<dbReference type="AlphaFoldDB" id="A0A2P2KFV1"/>
<protein>
    <submittedName>
        <fullName evidence="2">60S ribosomal protein L12-like</fullName>
    </submittedName>
</protein>
<sequence length="197" mass="20804">MSIPFFLVFSIERNFNLTISDLLLQVLGILVVNGAPNGHARAEDLLNGPTQVLGHGPGPHDLGDLDDVIKGDVAVVPNVLGLLAVALGLLEGLDDEGGGRGDHRDLSLTVLDGELDGDAEALPVLGGFLGNIFTDLLGRQTQRTDLGSERGSCTHLAAGDSDVDVHHLTRVELRRHVGSGSTEKREKEEREEPEGGG</sequence>
<keyword evidence="2" id="KW-0687">Ribonucleoprotein</keyword>
<feature type="region of interest" description="Disordered" evidence="1">
    <location>
        <begin position="175"/>
        <end position="197"/>
    </location>
</feature>
<accession>A0A2P2KFV1</accession>
<dbReference type="EMBL" id="GGEC01024117">
    <property type="protein sequence ID" value="MBX04601.1"/>
    <property type="molecule type" value="Transcribed_RNA"/>
</dbReference>
<name>A0A2P2KFV1_RHIMU</name>